<protein>
    <submittedName>
        <fullName evidence="2">Uncharacterized protein</fullName>
    </submittedName>
</protein>
<feature type="compositionally biased region" description="Acidic residues" evidence="1">
    <location>
        <begin position="1"/>
        <end position="11"/>
    </location>
</feature>
<name>A0AAD8ZNX7_9TELE</name>
<sequence>MKVTPIEEEDSAAANRVSRGEGSEDRRGLIKTGAARASPPSDIQRECARSGDSDRAGGPRSTSPQSGHQRDPLTFLFGIVPSVFASFRSAEQVELPREVQKPHAPPSSPTIGQFHAHGAWSLYEDWLASQIYTYLHFRK</sequence>
<reference evidence="2" key="1">
    <citation type="submission" date="2023-03" db="EMBL/GenBank/DDBJ databases">
        <title>Electrophorus voltai genome.</title>
        <authorList>
            <person name="Bian C."/>
        </authorList>
    </citation>
    <scope>NUCLEOTIDE SEQUENCE</scope>
    <source>
        <strain evidence="2">CB-2022</strain>
        <tissue evidence="2">Muscle</tissue>
    </source>
</reference>
<feature type="region of interest" description="Disordered" evidence="1">
    <location>
        <begin position="1"/>
        <end position="72"/>
    </location>
</feature>
<evidence type="ECO:0000313" key="3">
    <source>
        <dbReference type="Proteomes" id="UP001239994"/>
    </source>
</evidence>
<dbReference type="EMBL" id="JAROKS010000008">
    <property type="protein sequence ID" value="KAK1801563.1"/>
    <property type="molecule type" value="Genomic_DNA"/>
</dbReference>
<gene>
    <name evidence="2" type="ORF">P4O66_004618</name>
</gene>
<dbReference type="AlphaFoldDB" id="A0AAD8ZNX7"/>
<proteinExistence type="predicted"/>
<evidence type="ECO:0000256" key="1">
    <source>
        <dbReference type="SAM" id="MobiDB-lite"/>
    </source>
</evidence>
<evidence type="ECO:0000313" key="2">
    <source>
        <dbReference type="EMBL" id="KAK1801563.1"/>
    </source>
</evidence>
<dbReference type="Proteomes" id="UP001239994">
    <property type="component" value="Unassembled WGS sequence"/>
</dbReference>
<keyword evidence="3" id="KW-1185">Reference proteome</keyword>
<accession>A0AAD8ZNX7</accession>
<organism evidence="2 3">
    <name type="scientific">Electrophorus voltai</name>
    <dbReference type="NCBI Taxonomy" id="2609070"/>
    <lineage>
        <taxon>Eukaryota</taxon>
        <taxon>Metazoa</taxon>
        <taxon>Chordata</taxon>
        <taxon>Craniata</taxon>
        <taxon>Vertebrata</taxon>
        <taxon>Euteleostomi</taxon>
        <taxon>Actinopterygii</taxon>
        <taxon>Neopterygii</taxon>
        <taxon>Teleostei</taxon>
        <taxon>Ostariophysi</taxon>
        <taxon>Gymnotiformes</taxon>
        <taxon>Gymnotoidei</taxon>
        <taxon>Gymnotidae</taxon>
        <taxon>Electrophorus</taxon>
    </lineage>
</organism>
<feature type="compositionally biased region" description="Basic and acidic residues" evidence="1">
    <location>
        <begin position="18"/>
        <end position="28"/>
    </location>
</feature>
<feature type="compositionally biased region" description="Basic and acidic residues" evidence="1">
    <location>
        <begin position="43"/>
        <end position="57"/>
    </location>
</feature>
<comment type="caution">
    <text evidence="2">The sequence shown here is derived from an EMBL/GenBank/DDBJ whole genome shotgun (WGS) entry which is preliminary data.</text>
</comment>